<keyword evidence="3" id="KW-1185">Reference proteome</keyword>
<dbReference type="EMBL" id="ML994713">
    <property type="protein sequence ID" value="KAF2176216.1"/>
    <property type="molecule type" value="Genomic_DNA"/>
</dbReference>
<evidence type="ECO:0000313" key="2">
    <source>
        <dbReference type="EMBL" id="KAF2176216.1"/>
    </source>
</evidence>
<reference evidence="2" key="1">
    <citation type="journal article" date="2020" name="Stud. Mycol.">
        <title>101 Dothideomycetes genomes: a test case for predicting lifestyles and emergence of pathogens.</title>
        <authorList>
            <person name="Haridas S."/>
            <person name="Albert R."/>
            <person name="Binder M."/>
            <person name="Bloem J."/>
            <person name="Labutti K."/>
            <person name="Salamov A."/>
            <person name="Andreopoulos B."/>
            <person name="Baker S."/>
            <person name="Barry K."/>
            <person name="Bills G."/>
            <person name="Bluhm B."/>
            <person name="Cannon C."/>
            <person name="Castanera R."/>
            <person name="Culley D."/>
            <person name="Daum C."/>
            <person name="Ezra D."/>
            <person name="Gonzalez J."/>
            <person name="Henrissat B."/>
            <person name="Kuo A."/>
            <person name="Liang C."/>
            <person name="Lipzen A."/>
            <person name="Lutzoni F."/>
            <person name="Magnuson J."/>
            <person name="Mondo S."/>
            <person name="Nolan M."/>
            <person name="Ohm R."/>
            <person name="Pangilinan J."/>
            <person name="Park H.-J."/>
            <person name="Ramirez L."/>
            <person name="Alfaro M."/>
            <person name="Sun H."/>
            <person name="Tritt A."/>
            <person name="Yoshinaga Y."/>
            <person name="Zwiers L.-H."/>
            <person name="Turgeon B."/>
            <person name="Goodwin S."/>
            <person name="Spatafora J."/>
            <person name="Crous P."/>
            <person name="Grigoriev I."/>
        </authorList>
    </citation>
    <scope>NUCLEOTIDE SEQUENCE</scope>
    <source>
        <strain evidence="2">CBS 207.26</strain>
    </source>
</reference>
<gene>
    <name evidence="2" type="ORF">K469DRAFT_761117</name>
</gene>
<feature type="compositionally biased region" description="Polar residues" evidence="1">
    <location>
        <begin position="84"/>
        <end position="93"/>
    </location>
</feature>
<feature type="compositionally biased region" description="Low complexity" evidence="1">
    <location>
        <begin position="94"/>
        <end position="106"/>
    </location>
</feature>
<sequence length="198" mass="21841">MRTFTSAALNKTSKFESRFKDTTGETVSSKNTRITVCKPFKHINYPNETNPENGHVKKEVTAAYLALKDYSEDSIKDARKSRARNASPTSSWFATSEATTPSTPSANKTPKLSNAIPSATLGPSSAAFKDTTSPNDPSPNLSPSTTFTLHLTECENSVTIQGVLSENKHRRVLDELDFLHTENERLKYEKVKAAVKKD</sequence>
<organism evidence="2 3">
    <name type="scientific">Zopfia rhizophila CBS 207.26</name>
    <dbReference type="NCBI Taxonomy" id="1314779"/>
    <lineage>
        <taxon>Eukaryota</taxon>
        <taxon>Fungi</taxon>
        <taxon>Dikarya</taxon>
        <taxon>Ascomycota</taxon>
        <taxon>Pezizomycotina</taxon>
        <taxon>Dothideomycetes</taxon>
        <taxon>Dothideomycetes incertae sedis</taxon>
        <taxon>Zopfiaceae</taxon>
        <taxon>Zopfia</taxon>
    </lineage>
</organism>
<protein>
    <submittedName>
        <fullName evidence="2">Uncharacterized protein</fullName>
    </submittedName>
</protein>
<proteinExistence type="predicted"/>
<feature type="region of interest" description="Disordered" evidence="1">
    <location>
        <begin position="79"/>
        <end position="144"/>
    </location>
</feature>
<feature type="compositionally biased region" description="Low complexity" evidence="1">
    <location>
        <begin position="131"/>
        <end position="144"/>
    </location>
</feature>
<evidence type="ECO:0000256" key="1">
    <source>
        <dbReference type="SAM" id="MobiDB-lite"/>
    </source>
</evidence>
<dbReference type="Proteomes" id="UP000800200">
    <property type="component" value="Unassembled WGS sequence"/>
</dbReference>
<dbReference type="AlphaFoldDB" id="A0A6A6DF57"/>
<feature type="compositionally biased region" description="Polar residues" evidence="1">
    <location>
        <begin position="107"/>
        <end position="123"/>
    </location>
</feature>
<accession>A0A6A6DF57</accession>
<evidence type="ECO:0000313" key="3">
    <source>
        <dbReference type="Proteomes" id="UP000800200"/>
    </source>
</evidence>
<name>A0A6A6DF57_9PEZI</name>